<evidence type="ECO:0000313" key="8">
    <source>
        <dbReference type="Proteomes" id="UP000800096"/>
    </source>
</evidence>
<dbReference type="Pfam" id="PF00644">
    <property type="entry name" value="PARP"/>
    <property type="match status" value="1"/>
</dbReference>
<gene>
    <name evidence="7" type="ORF">BDU57DRAFT_514297</name>
</gene>
<evidence type="ECO:0000256" key="1">
    <source>
        <dbReference type="ARBA" id="ARBA00022676"/>
    </source>
</evidence>
<protein>
    <recommendedName>
        <fullName evidence="6">PARP catalytic domain-containing protein</fullName>
    </recommendedName>
</protein>
<proteinExistence type="predicted"/>
<dbReference type="InterPro" id="IPR012317">
    <property type="entry name" value="Poly(ADP-ribose)pol_cat_dom"/>
</dbReference>
<dbReference type="GO" id="GO:0003950">
    <property type="term" value="F:NAD+ poly-ADP-ribosyltransferase activity"/>
    <property type="evidence" value="ECO:0007669"/>
    <property type="project" value="InterPro"/>
</dbReference>
<dbReference type="Proteomes" id="UP000800096">
    <property type="component" value="Unassembled WGS sequence"/>
</dbReference>
<keyword evidence="3" id="KW-0548">Nucleotidyltransferase</keyword>
<dbReference type="GO" id="GO:0016779">
    <property type="term" value="F:nucleotidyltransferase activity"/>
    <property type="evidence" value="ECO:0007669"/>
    <property type="project" value="UniProtKB-KW"/>
</dbReference>
<evidence type="ECO:0000256" key="2">
    <source>
        <dbReference type="ARBA" id="ARBA00022679"/>
    </source>
</evidence>
<feature type="domain" description="PARP catalytic" evidence="6">
    <location>
        <begin position="1301"/>
        <end position="1372"/>
    </location>
</feature>
<evidence type="ECO:0000256" key="5">
    <source>
        <dbReference type="SAM" id="MobiDB-lite"/>
    </source>
</evidence>
<accession>A0A6A5QR10</accession>
<keyword evidence="1" id="KW-0328">Glycosyltransferase</keyword>
<evidence type="ECO:0000259" key="6">
    <source>
        <dbReference type="Pfam" id="PF00644"/>
    </source>
</evidence>
<dbReference type="Gene3D" id="3.90.228.10">
    <property type="match status" value="1"/>
</dbReference>
<keyword evidence="4" id="KW-0520">NAD</keyword>
<feature type="compositionally biased region" description="Basic and acidic residues" evidence="5">
    <location>
        <begin position="876"/>
        <end position="886"/>
    </location>
</feature>
<dbReference type="EMBL" id="ML979134">
    <property type="protein sequence ID" value="KAF1917829.1"/>
    <property type="molecule type" value="Genomic_DNA"/>
</dbReference>
<organism evidence="7 8">
    <name type="scientific">Ampelomyces quisqualis</name>
    <name type="common">Powdery mildew agent</name>
    <dbReference type="NCBI Taxonomy" id="50730"/>
    <lineage>
        <taxon>Eukaryota</taxon>
        <taxon>Fungi</taxon>
        <taxon>Dikarya</taxon>
        <taxon>Ascomycota</taxon>
        <taxon>Pezizomycotina</taxon>
        <taxon>Dothideomycetes</taxon>
        <taxon>Pleosporomycetidae</taxon>
        <taxon>Pleosporales</taxon>
        <taxon>Pleosporineae</taxon>
        <taxon>Phaeosphaeriaceae</taxon>
        <taxon>Ampelomyces</taxon>
    </lineage>
</organism>
<keyword evidence="2" id="KW-0808">Transferase</keyword>
<evidence type="ECO:0000313" key="7">
    <source>
        <dbReference type="EMBL" id="KAF1917829.1"/>
    </source>
</evidence>
<sequence>MDNLIHSSTIDRTAEKRLHISWGKKAIYLKGSTLFGKAKHSEEWHQSIDATAGVLHPSDQKFPYDLLCKHTDTYLKKKGRFNQADVDIRLAILITSHNARDIAVAAAAHVMTATSLRELLHADMNVMHGSFWGLRTWFQCLIAANTGNPAAVTDIEAFWARRLLPFAIQVPRAAEWYLAGIYGVLREVGVANMDSVPEFAVLMRRAIVDFSDRLEGLRLHNQWTAAYKAVSWMVELTKTSPVTTSPGHLLPEHILDSQFPAWRAWTYWTPNLERIKLLSTSISEQLCVVSHLVALEGPDMITGTKCSLREGLIARYNNPKALLQWRGIIIEVSDRTQMGLRGILERTAQYLETVIGTPPLEDHGRFELFRYLVVSQPITTSNLDIFEATCKVPYTSENDVYNTVREIYKNKDRLDGEHVLALQNFTRAINDPTAADLRKIFLQDWLRTGIDRCVRECRKAVYTYIDKGLQWSNIALEYHGFRSALKSSEHYWPFKLQTVNTHPDWPSADDMKALADIHETAEAQQQLRLDSQSPALLDSTAVEKIATGSSPSKTAVYEKSLRHPLLEHTEAYCIDRVLGGQIMSPSSRRTMSAILHVWESTSMPKIDFDRRTLAMLVVESAGTDSTLRCRCLSEIAFTKEMPQPSVQELLTILRISATDLSQAIVKFVKILASRKTWTLCWRSLILAWMERQGQNGGSKQHTVLDHTLHTMKASQWLNFMDSIELVFAHLPFFGSADKILPPIVQPGLLDWKSRVSRYEETLTRLETALGDNLDSVRGILTCYAWTETLVPILDCLKKVQGTPVENIMQNIVSKLSKDAKNSMEIKECMLGLSSATPEAVGTCCRIWDAQHGGLNIPDFPETSPCRRTTLKNRNSARKEVLRKDATSKNPSSGPPTLTRGPYSYRTVPSSVVDVMVAGWILSEDINARDRDTIMSFASVLGICVEAHDDSAWKLKLIEAAKFWEEIENEILKEAARLDDLTKCLQARDPKGTALLLQELGIPGNGPLDDEMAMLPACLVNFVERVGDTQVEISFPLSAFTELQRGALGMPNGANSFLLRLQLPNLEGMPPSFCTHFSHDESLDTIEHTPWICSNDSRSPHENFCTTKQTVFAWQLHRIIHTQLRIGNFGIADLHRIIKKTMEELGHMCVSCGVSHNATKAQLRRATPCNTIACANLWYHLPLDVRIPEIRTDIYAVDAMLTGVHAAAMSGRMELLPSCPIRSTEAVKAILNALPSLRVISHAVNISAVLRSYHKDAEKLISWACVHHRGYIATATGLCKVPTMPPGTHQFVFANSSPRLESDFVSKLSGPASKKTIVLFHGTTLDRLPAILAQGLRIYSGTHLQRTGAAHGKGIYLAEEPATSYTYSPAIVSWRNSGLSNMRLLFGCEVLGMGRSVTKGIHLITDEKAVMVRYVFFLPGGAQVPIANHIVPAMSSGMSALRIGAV</sequence>
<feature type="region of interest" description="Disordered" evidence="5">
    <location>
        <begin position="874"/>
        <end position="901"/>
    </location>
</feature>
<evidence type="ECO:0000256" key="3">
    <source>
        <dbReference type="ARBA" id="ARBA00022695"/>
    </source>
</evidence>
<keyword evidence="8" id="KW-1185">Reference proteome</keyword>
<evidence type="ECO:0000256" key="4">
    <source>
        <dbReference type="ARBA" id="ARBA00023027"/>
    </source>
</evidence>
<name>A0A6A5QR10_AMPQU</name>
<dbReference type="PANTHER" id="PTHR21328">
    <property type="entry name" value="POLY ADP-RIBOSE POLYMERASE FAMILY, MEMBER PARP"/>
    <property type="match status" value="1"/>
</dbReference>
<dbReference type="OrthoDB" id="109543at2759"/>
<dbReference type="SUPFAM" id="SSF56399">
    <property type="entry name" value="ADP-ribosylation"/>
    <property type="match status" value="1"/>
</dbReference>
<reference evidence="7" key="1">
    <citation type="journal article" date="2020" name="Stud. Mycol.">
        <title>101 Dothideomycetes genomes: a test case for predicting lifestyles and emergence of pathogens.</title>
        <authorList>
            <person name="Haridas S."/>
            <person name="Albert R."/>
            <person name="Binder M."/>
            <person name="Bloem J."/>
            <person name="Labutti K."/>
            <person name="Salamov A."/>
            <person name="Andreopoulos B."/>
            <person name="Baker S."/>
            <person name="Barry K."/>
            <person name="Bills G."/>
            <person name="Bluhm B."/>
            <person name="Cannon C."/>
            <person name="Castanera R."/>
            <person name="Culley D."/>
            <person name="Daum C."/>
            <person name="Ezra D."/>
            <person name="Gonzalez J."/>
            <person name="Henrissat B."/>
            <person name="Kuo A."/>
            <person name="Liang C."/>
            <person name="Lipzen A."/>
            <person name="Lutzoni F."/>
            <person name="Magnuson J."/>
            <person name="Mondo S."/>
            <person name="Nolan M."/>
            <person name="Ohm R."/>
            <person name="Pangilinan J."/>
            <person name="Park H.-J."/>
            <person name="Ramirez L."/>
            <person name="Alfaro M."/>
            <person name="Sun H."/>
            <person name="Tritt A."/>
            <person name="Yoshinaga Y."/>
            <person name="Zwiers L.-H."/>
            <person name="Turgeon B."/>
            <person name="Goodwin S."/>
            <person name="Spatafora J."/>
            <person name="Crous P."/>
            <person name="Grigoriev I."/>
        </authorList>
    </citation>
    <scope>NUCLEOTIDE SEQUENCE</scope>
    <source>
        <strain evidence="7">HMLAC05119</strain>
    </source>
</reference>
<dbReference type="InterPro" id="IPR051838">
    <property type="entry name" value="ARTD_PARP"/>
</dbReference>